<proteinExistence type="predicted"/>
<dbReference type="AlphaFoldDB" id="A0A409WJ27"/>
<dbReference type="Gene3D" id="3.90.70.130">
    <property type="match status" value="1"/>
</dbReference>
<reference evidence="4 5" key="1">
    <citation type="journal article" date="2018" name="Evol. Lett.">
        <title>Horizontal gene cluster transfer increased hallucinogenic mushroom diversity.</title>
        <authorList>
            <person name="Reynolds H.T."/>
            <person name="Vijayakumar V."/>
            <person name="Gluck-Thaler E."/>
            <person name="Korotkin H.B."/>
            <person name="Matheny P.B."/>
            <person name="Slot J.C."/>
        </authorList>
    </citation>
    <scope>NUCLEOTIDE SEQUENCE [LARGE SCALE GENOMIC DNA]</scope>
    <source>
        <strain evidence="4 5">2631</strain>
    </source>
</reference>
<feature type="domain" description="UFSP1/2/DUB catalytic" evidence="3">
    <location>
        <begin position="135"/>
        <end position="330"/>
    </location>
</feature>
<dbReference type="STRING" id="93625.A0A409WJ27"/>
<evidence type="ECO:0000256" key="1">
    <source>
        <dbReference type="ARBA" id="ARBA00022801"/>
    </source>
</evidence>
<feature type="region of interest" description="Disordered" evidence="2">
    <location>
        <begin position="347"/>
        <end position="394"/>
    </location>
</feature>
<organism evidence="4 5">
    <name type="scientific">Psilocybe cyanescens</name>
    <dbReference type="NCBI Taxonomy" id="93625"/>
    <lineage>
        <taxon>Eukaryota</taxon>
        <taxon>Fungi</taxon>
        <taxon>Dikarya</taxon>
        <taxon>Basidiomycota</taxon>
        <taxon>Agaricomycotina</taxon>
        <taxon>Agaricomycetes</taxon>
        <taxon>Agaricomycetidae</taxon>
        <taxon>Agaricales</taxon>
        <taxon>Agaricineae</taxon>
        <taxon>Strophariaceae</taxon>
        <taxon>Psilocybe</taxon>
    </lineage>
</organism>
<evidence type="ECO:0000313" key="4">
    <source>
        <dbReference type="EMBL" id="PPQ78523.1"/>
    </source>
</evidence>
<gene>
    <name evidence="4" type="ORF">CVT25_011795</name>
</gene>
<dbReference type="OrthoDB" id="288987at2759"/>
<dbReference type="InParanoid" id="A0A409WJ27"/>
<dbReference type="GO" id="GO:0016787">
    <property type="term" value="F:hydrolase activity"/>
    <property type="evidence" value="ECO:0007669"/>
    <property type="project" value="UniProtKB-KW"/>
</dbReference>
<keyword evidence="5" id="KW-1185">Reference proteome</keyword>
<dbReference type="InterPro" id="IPR012462">
    <property type="entry name" value="UFSP1/2_DUB_cat"/>
</dbReference>
<dbReference type="Proteomes" id="UP000283269">
    <property type="component" value="Unassembled WGS sequence"/>
</dbReference>
<evidence type="ECO:0000256" key="2">
    <source>
        <dbReference type="SAM" id="MobiDB-lite"/>
    </source>
</evidence>
<evidence type="ECO:0000313" key="5">
    <source>
        <dbReference type="Proteomes" id="UP000283269"/>
    </source>
</evidence>
<comment type="caution">
    <text evidence="4">The sequence shown here is derived from an EMBL/GenBank/DDBJ whole genome shotgun (WGS) entry which is preliminary data.</text>
</comment>
<accession>A0A409WJ27</accession>
<keyword evidence="1" id="KW-0378">Hydrolase</keyword>
<sequence length="456" mass="51797">MPQFGSKQGTFDDEVEFRSMSCAFCSLDLEKLSISQRQLHYDRHINDLDKQAEGSKSTPIVIDLIDESRQQSEYRNITPDPLRKKKSNGALPCMRETDPFWYVAQATPPPPSFTPGLIQLLRKGLLKNHARGQIRRAVLCYENVVHVNREPWDASWGCGYRNFLMACTSLVNQTQQPLYFPRLDSPLSPSIRNLQIWIEAAWKEGFDDEGRRELKKLVNTKKWIGTSDLWVAFVFRGIPAELVDFDLGTKSQEKASDQIIVNWVVNYFTPNQPSPEPADAYESLKISPIITSDKMPLILQHNGHSRTVVGYETDKNGITNLLVFDPSYCPPLEVRAAALAGFSRSSDAVSDQSPMLKRKWSETQNDQASGAGESSRGNRRPTPKPFSPIRNGLFKAKSSVTGDNGLDLITMIKKFRLEPKRLQKKKQYQILYFPMSAPLTDHERMQLKEVRSTKIS</sequence>
<dbReference type="Pfam" id="PF07910">
    <property type="entry name" value="Peptidase_C78"/>
    <property type="match status" value="1"/>
</dbReference>
<dbReference type="EMBL" id="NHYD01003415">
    <property type="protein sequence ID" value="PPQ78523.1"/>
    <property type="molecule type" value="Genomic_DNA"/>
</dbReference>
<name>A0A409WJ27_PSICY</name>
<protein>
    <recommendedName>
        <fullName evidence="3">UFSP1/2/DUB catalytic domain-containing protein</fullName>
    </recommendedName>
</protein>
<evidence type="ECO:0000259" key="3">
    <source>
        <dbReference type="Pfam" id="PF07910"/>
    </source>
</evidence>